<keyword evidence="4" id="KW-1185">Reference proteome</keyword>
<evidence type="ECO:0000256" key="2">
    <source>
        <dbReference type="SAM" id="MobiDB-lite"/>
    </source>
</evidence>
<comment type="caution">
    <text evidence="3">The sequence shown here is derived from an EMBL/GenBank/DDBJ whole genome shotgun (WGS) entry which is preliminary data.</text>
</comment>
<protein>
    <submittedName>
        <fullName evidence="3">Uncharacterized protein</fullName>
    </submittedName>
</protein>
<feature type="region of interest" description="Disordered" evidence="2">
    <location>
        <begin position="192"/>
        <end position="215"/>
    </location>
</feature>
<proteinExistence type="predicted"/>
<gene>
    <name evidence="3" type="ORF">AB6A40_001141</name>
</gene>
<feature type="region of interest" description="Disordered" evidence="2">
    <location>
        <begin position="115"/>
        <end position="135"/>
    </location>
</feature>
<keyword evidence="1" id="KW-0175">Coiled coil</keyword>
<feature type="compositionally biased region" description="Basic and acidic residues" evidence="2">
    <location>
        <begin position="195"/>
        <end position="215"/>
    </location>
</feature>
<sequence length="547" mass="63080">MDENLSTESRQTTYSPRLFDGKRFSKSELNGTVNSLQKQSGHYAMTKHEKLRFRLMPPARVLHRNRFLQESRPSSFSDEKRSLRFSQEVPKINELSTVSTQQKLKAFGTEEAIRTQREKTRKKSLNEENDGISRENLKFRQLRTDNPDRGLRSSEPIKERIHGLPTVENGIRRQSSQGESIGYLDFEQRQSGIHQKAESRFQGRSADDTQKSRMQERITKPNEFLEKTDHLRVILQIQHEIENLRNEMSEIKAMLESVNATIAVTFKKIGEHLSERKNEETFMIRPKFLKVPMLELHSNANLSSNNRQMTSKMNIDTFSSSNERRSDVNNNDKLSAQRSVNNLFGEHVDLATRARVRIPPLYWKYSRPDSNSSFIMMNPEIIDASTRRAEFLLPITDKRFQVNTVVKQSLHSAKFRKAEIADAIPNENKTRLRRPFEESQKFNETTLRRLSLSNLSETEDSNKKISHKNNNNLGSNGANLLFLSGLPASQIATLQLNSTANFRRITTANKETESSAKEHPSSTNTSENREKNESIVHSSLWPEILFS</sequence>
<feature type="coiled-coil region" evidence="1">
    <location>
        <begin position="227"/>
        <end position="261"/>
    </location>
</feature>
<feature type="region of interest" description="Disordered" evidence="2">
    <location>
        <begin position="508"/>
        <end position="535"/>
    </location>
</feature>
<evidence type="ECO:0000256" key="1">
    <source>
        <dbReference type="SAM" id="Coils"/>
    </source>
</evidence>
<dbReference type="EMBL" id="JBGFUD010000384">
    <property type="protein sequence ID" value="MFH4974432.1"/>
    <property type="molecule type" value="Genomic_DNA"/>
</dbReference>
<name>A0ABD6ECL4_9BILA</name>
<organism evidence="3 4">
    <name type="scientific">Gnathostoma spinigerum</name>
    <dbReference type="NCBI Taxonomy" id="75299"/>
    <lineage>
        <taxon>Eukaryota</taxon>
        <taxon>Metazoa</taxon>
        <taxon>Ecdysozoa</taxon>
        <taxon>Nematoda</taxon>
        <taxon>Chromadorea</taxon>
        <taxon>Rhabditida</taxon>
        <taxon>Spirurina</taxon>
        <taxon>Gnathostomatomorpha</taxon>
        <taxon>Gnathostomatoidea</taxon>
        <taxon>Gnathostomatidae</taxon>
        <taxon>Gnathostoma</taxon>
    </lineage>
</organism>
<evidence type="ECO:0000313" key="4">
    <source>
        <dbReference type="Proteomes" id="UP001608902"/>
    </source>
</evidence>
<accession>A0ABD6ECL4</accession>
<dbReference type="AlphaFoldDB" id="A0ABD6ECL4"/>
<feature type="compositionally biased region" description="Basic and acidic residues" evidence="2">
    <location>
        <begin position="510"/>
        <end position="520"/>
    </location>
</feature>
<dbReference type="Proteomes" id="UP001608902">
    <property type="component" value="Unassembled WGS sequence"/>
</dbReference>
<evidence type="ECO:0000313" key="3">
    <source>
        <dbReference type="EMBL" id="MFH4974432.1"/>
    </source>
</evidence>
<reference evidence="3 4" key="1">
    <citation type="submission" date="2024-08" db="EMBL/GenBank/DDBJ databases">
        <title>Gnathostoma spinigerum genome.</title>
        <authorList>
            <person name="Gonzalez-Bertolin B."/>
            <person name="Monzon S."/>
            <person name="Zaballos A."/>
            <person name="Jimenez P."/>
            <person name="Dekumyoy P."/>
            <person name="Varona S."/>
            <person name="Cuesta I."/>
            <person name="Sumanam S."/>
            <person name="Adisakwattana P."/>
            <person name="Gasser R.B."/>
            <person name="Hernandez-Gonzalez A."/>
            <person name="Young N.D."/>
            <person name="Perteguer M.J."/>
        </authorList>
    </citation>
    <scope>NUCLEOTIDE SEQUENCE [LARGE SCALE GENOMIC DNA]</scope>
    <source>
        <strain evidence="3">AL3</strain>
        <tissue evidence="3">Liver</tissue>
    </source>
</reference>